<keyword evidence="11 20" id="KW-0067">ATP-binding</keyword>
<dbReference type="GO" id="GO:0004674">
    <property type="term" value="F:protein serine/threonine kinase activity"/>
    <property type="evidence" value="ECO:0007669"/>
    <property type="project" value="UniProtKB-KW"/>
</dbReference>
<dbReference type="PANTHER" id="PTHR14107">
    <property type="entry name" value="WD REPEAT PROTEIN"/>
    <property type="match status" value="1"/>
</dbReference>
<evidence type="ECO:0000256" key="10">
    <source>
        <dbReference type="ARBA" id="ARBA00022777"/>
    </source>
</evidence>
<evidence type="ECO:0000256" key="20">
    <source>
        <dbReference type="PROSITE-ProRule" id="PRU10141"/>
    </source>
</evidence>
<comment type="subcellular location">
    <subcellularLocation>
        <location evidence="1">Membrane</location>
        <topology evidence="1">Single-pass type I membrane protein</topology>
    </subcellularLocation>
</comment>
<feature type="binding site" evidence="20">
    <location>
        <position position="509"/>
    </location>
    <ligand>
        <name>ATP</name>
        <dbReference type="ChEBI" id="CHEBI:30616"/>
    </ligand>
</feature>
<dbReference type="Gene3D" id="3.30.200.20">
    <property type="entry name" value="Phosphorylase Kinase, domain 1"/>
    <property type="match status" value="1"/>
</dbReference>
<evidence type="ECO:0000313" key="24">
    <source>
        <dbReference type="EMBL" id="PWA68034.1"/>
    </source>
</evidence>
<dbReference type="InterPro" id="IPR001680">
    <property type="entry name" value="WD40_rpt"/>
</dbReference>
<evidence type="ECO:0000256" key="19">
    <source>
        <dbReference type="PROSITE-ProRule" id="PRU00221"/>
    </source>
</evidence>
<dbReference type="GO" id="GO:0016020">
    <property type="term" value="C:membrane"/>
    <property type="evidence" value="ECO:0007669"/>
    <property type="project" value="UniProtKB-SubCell"/>
</dbReference>
<evidence type="ECO:0000256" key="18">
    <source>
        <dbReference type="PROSITE-ProRule" id="PRU00206"/>
    </source>
</evidence>
<dbReference type="SUPFAM" id="SSF50978">
    <property type="entry name" value="WD40 repeat-like"/>
    <property type="match status" value="1"/>
</dbReference>
<evidence type="ECO:0000256" key="7">
    <source>
        <dbReference type="ARBA" id="ARBA00022729"/>
    </source>
</evidence>
<dbReference type="InterPro" id="IPR000719">
    <property type="entry name" value="Prot_kinase_dom"/>
</dbReference>
<keyword evidence="18" id="KW-1015">Disulfide bond</keyword>
<dbReference type="InterPro" id="IPR015943">
    <property type="entry name" value="WD40/YVTN_repeat-like_dom_sf"/>
</dbReference>
<comment type="caution">
    <text evidence="18">Lacks conserved residue(s) required for the propagation of feature annotation.</text>
</comment>
<organism evidence="24 25">
    <name type="scientific">Artemisia annua</name>
    <name type="common">Sweet wormwood</name>
    <dbReference type="NCBI Taxonomy" id="35608"/>
    <lineage>
        <taxon>Eukaryota</taxon>
        <taxon>Viridiplantae</taxon>
        <taxon>Streptophyta</taxon>
        <taxon>Embryophyta</taxon>
        <taxon>Tracheophyta</taxon>
        <taxon>Spermatophyta</taxon>
        <taxon>Magnoliopsida</taxon>
        <taxon>eudicotyledons</taxon>
        <taxon>Gunneridae</taxon>
        <taxon>Pentapetalae</taxon>
        <taxon>asterids</taxon>
        <taxon>campanulids</taxon>
        <taxon>Asterales</taxon>
        <taxon>Asteraceae</taxon>
        <taxon>Asteroideae</taxon>
        <taxon>Anthemideae</taxon>
        <taxon>Artemisiinae</taxon>
        <taxon>Artemisia</taxon>
    </lineage>
</organism>
<dbReference type="Gene3D" id="2.130.10.30">
    <property type="entry name" value="Regulator of chromosome condensation 1/beta-lactamase-inhibitor protein II"/>
    <property type="match status" value="2"/>
</dbReference>
<feature type="domain" description="Protein kinase" evidence="22">
    <location>
        <begin position="481"/>
        <end position="740"/>
    </location>
</feature>
<evidence type="ECO:0000256" key="6">
    <source>
        <dbReference type="ARBA" id="ARBA00022692"/>
    </source>
</evidence>
<dbReference type="SUPFAM" id="SSF56112">
    <property type="entry name" value="Protein kinase-like (PK-like)"/>
    <property type="match status" value="1"/>
</dbReference>
<dbReference type="Proteomes" id="UP000245207">
    <property type="component" value="Unassembled WGS sequence"/>
</dbReference>
<dbReference type="AlphaFoldDB" id="A0A2U1N3L0"/>
<dbReference type="PROSITE" id="PS50011">
    <property type="entry name" value="PROTEIN_KINASE_DOM"/>
    <property type="match status" value="1"/>
</dbReference>
<dbReference type="Gene3D" id="1.10.510.10">
    <property type="entry name" value="Transferase(Phosphotransferase) domain 1"/>
    <property type="match status" value="1"/>
</dbReference>
<evidence type="ECO:0000256" key="8">
    <source>
        <dbReference type="ARBA" id="ARBA00022737"/>
    </source>
</evidence>
<keyword evidence="24" id="KW-0430">Lectin</keyword>
<dbReference type="PROSITE" id="PS50050">
    <property type="entry name" value="TNFR_NGFR_2"/>
    <property type="match status" value="1"/>
</dbReference>
<evidence type="ECO:0000313" key="25">
    <source>
        <dbReference type="Proteomes" id="UP000245207"/>
    </source>
</evidence>
<dbReference type="OrthoDB" id="3367at2759"/>
<feature type="transmembrane region" description="Helical" evidence="21">
    <location>
        <begin position="403"/>
        <end position="428"/>
    </location>
</feature>
<keyword evidence="8" id="KW-0677">Repeat</keyword>
<dbReference type="InterPro" id="IPR001368">
    <property type="entry name" value="TNFR/NGFR_Cys_rich_reg"/>
</dbReference>
<comment type="catalytic activity">
    <reaction evidence="17">
        <text>L-seryl-[protein] + ATP = O-phospho-L-seryl-[protein] + ADP + H(+)</text>
        <dbReference type="Rhea" id="RHEA:17989"/>
        <dbReference type="Rhea" id="RHEA-COMP:9863"/>
        <dbReference type="Rhea" id="RHEA-COMP:11604"/>
        <dbReference type="ChEBI" id="CHEBI:15378"/>
        <dbReference type="ChEBI" id="CHEBI:29999"/>
        <dbReference type="ChEBI" id="CHEBI:30616"/>
        <dbReference type="ChEBI" id="CHEBI:83421"/>
        <dbReference type="ChEBI" id="CHEBI:456216"/>
        <dbReference type="EC" id="2.7.11.1"/>
    </reaction>
</comment>
<keyword evidence="3" id="KW-0723">Serine/threonine-protein kinase</keyword>
<evidence type="ECO:0000256" key="16">
    <source>
        <dbReference type="ARBA" id="ARBA00047899"/>
    </source>
</evidence>
<dbReference type="GO" id="GO:0042803">
    <property type="term" value="F:protein homodimerization activity"/>
    <property type="evidence" value="ECO:0007669"/>
    <property type="project" value="UniProtKB-ARBA"/>
</dbReference>
<evidence type="ECO:0000256" key="17">
    <source>
        <dbReference type="ARBA" id="ARBA00048679"/>
    </source>
</evidence>
<evidence type="ECO:0000259" key="23">
    <source>
        <dbReference type="PROSITE" id="PS50050"/>
    </source>
</evidence>
<dbReference type="GO" id="GO:0005524">
    <property type="term" value="F:ATP binding"/>
    <property type="evidence" value="ECO:0007669"/>
    <property type="project" value="UniProtKB-UniRule"/>
</dbReference>
<evidence type="ECO:0000256" key="12">
    <source>
        <dbReference type="ARBA" id="ARBA00022989"/>
    </source>
</evidence>
<keyword evidence="5" id="KW-0808">Transferase</keyword>
<dbReference type="InterPro" id="IPR051362">
    <property type="entry name" value="WD_repeat_creC_regulators"/>
</dbReference>
<proteinExistence type="predicted"/>
<evidence type="ECO:0000256" key="5">
    <source>
        <dbReference type="ARBA" id="ARBA00022679"/>
    </source>
</evidence>
<reference evidence="24 25" key="1">
    <citation type="journal article" date="2018" name="Mol. Plant">
        <title>The genome of Artemisia annua provides insight into the evolution of Asteraceae family and artemisinin biosynthesis.</title>
        <authorList>
            <person name="Shen Q."/>
            <person name="Zhang L."/>
            <person name="Liao Z."/>
            <person name="Wang S."/>
            <person name="Yan T."/>
            <person name="Shi P."/>
            <person name="Liu M."/>
            <person name="Fu X."/>
            <person name="Pan Q."/>
            <person name="Wang Y."/>
            <person name="Lv Z."/>
            <person name="Lu X."/>
            <person name="Zhang F."/>
            <person name="Jiang W."/>
            <person name="Ma Y."/>
            <person name="Chen M."/>
            <person name="Hao X."/>
            <person name="Li L."/>
            <person name="Tang Y."/>
            <person name="Lv G."/>
            <person name="Zhou Y."/>
            <person name="Sun X."/>
            <person name="Brodelius P.E."/>
            <person name="Rose J.K.C."/>
            <person name="Tang K."/>
        </authorList>
    </citation>
    <scope>NUCLEOTIDE SEQUENCE [LARGE SCALE GENOMIC DNA]</scope>
    <source>
        <strain evidence="25">cv. Huhao1</strain>
        <tissue evidence="24">Leaf</tissue>
    </source>
</reference>
<dbReference type="InterPro" id="IPR011009">
    <property type="entry name" value="Kinase-like_dom_sf"/>
</dbReference>
<dbReference type="Gene3D" id="2.130.10.10">
    <property type="entry name" value="YVTN repeat-like/Quinoprotein amine dehydrogenase"/>
    <property type="match status" value="1"/>
</dbReference>
<evidence type="ECO:0000259" key="22">
    <source>
        <dbReference type="PROSITE" id="PS50011"/>
    </source>
</evidence>
<dbReference type="PROSITE" id="PS00108">
    <property type="entry name" value="PROTEIN_KINASE_ST"/>
    <property type="match status" value="1"/>
</dbReference>
<accession>A0A2U1N3L0</accession>
<feature type="domain" description="TNFR-Cys" evidence="23">
    <location>
        <begin position="315"/>
        <end position="370"/>
    </location>
</feature>
<dbReference type="PROSITE" id="PS00107">
    <property type="entry name" value="PROTEIN_KINASE_ATP"/>
    <property type="match status" value="1"/>
</dbReference>
<keyword evidence="25" id="KW-1185">Reference proteome</keyword>
<evidence type="ECO:0000256" key="4">
    <source>
        <dbReference type="ARBA" id="ARBA00022574"/>
    </source>
</evidence>
<dbReference type="InterPro" id="IPR001245">
    <property type="entry name" value="Ser-Thr/Tyr_kinase_cat_dom"/>
</dbReference>
<dbReference type="STRING" id="35608.A0A2U1N3L0"/>
<keyword evidence="13 21" id="KW-0472">Membrane</keyword>
<dbReference type="InterPro" id="IPR017441">
    <property type="entry name" value="Protein_kinase_ATP_BS"/>
</dbReference>
<keyword evidence="7" id="KW-0732">Signal</keyword>
<evidence type="ECO:0000256" key="13">
    <source>
        <dbReference type="ARBA" id="ARBA00023136"/>
    </source>
</evidence>
<evidence type="ECO:0000256" key="14">
    <source>
        <dbReference type="ARBA" id="ARBA00023170"/>
    </source>
</evidence>
<dbReference type="SUPFAM" id="SSF50985">
    <property type="entry name" value="RCC1/BLIP-II"/>
    <property type="match status" value="2"/>
</dbReference>
<evidence type="ECO:0000256" key="9">
    <source>
        <dbReference type="ARBA" id="ARBA00022741"/>
    </source>
</evidence>
<evidence type="ECO:0000256" key="15">
    <source>
        <dbReference type="ARBA" id="ARBA00023180"/>
    </source>
</evidence>
<comment type="catalytic activity">
    <reaction evidence="16">
        <text>L-threonyl-[protein] + ATP = O-phospho-L-threonyl-[protein] + ADP + H(+)</text>
        <dbReference type="Rhea" id="RHEA:46608"/>
        <dbReference type="Rhea" id="RHEA-COMP:11060"/>
        <dbReference type="Rhea" id="RHEA-COMP:11605"/>
        <dbReference type="ChEBI" id="CHEBI:15378"/>
        <dbReference type="ChEBI" id="CHEBI:30013"/>
        <dbReference type="ChEBI" id="CHEBI:30616"/>
        <dbReference type="ChEBI" id="CHEBI:61977"/>
        <dbReference type="ChEBI" id="CHEBI:456216"/>
        <dbReference type="EC" id="2.7.11.1"/>
    </reaction>
</comment>
<evidence type="ECO:0000256" key="2">
    <source>
        <dbReference type="ARBA" id="ARBA00012513"/>
    </source>
</evidence>
<keyword evidence="15" id="KW-0325">Glycoprotein</keyword>
<keyword evidence="10" id="KW-0418">Kinase</keyword>
<dbReference type="EC" id="2.7.11.1" evidence="2"/>
<keyword evidence="4 19" id="KW-0853">WD repeat</keyword>
<name>A0A2U1N3L0_ARTAN</name>
<dbReference type="InterPro" id="IPR008271">
    <property type="entry name" value="Ser/Thr_kinase_AS"/>
</dbReference>
<feature type="disulfide bond" evidence="18">
    <location>
        <begin position="352"/>
        <end position="370"/>
    </location>
</feature>
<protein>
    <recommendedName>
        <fullName evidence="2">non-specific serine/threonine protein kinase</fullName>
        <ecNumber evidence="2">2.7.11.1</ecNumber>
    </recommendedName>
</protein>
<feature type="repeat" description="TNFR-Cys" evidence="18">
    <location>
        <begin position="315"/>
        <end position="370"/>
    </location>
</feature>
<dbReference type="EMBL" id="PKPP01003717">
    <property type="protein sequence ID" value="PWA68034.1"/>
    <property type="molecule type" value="Genomic_DNA"/>
</dbReference>
<dbReference type="PROSITE" id="PS50082">
    <property type="entry name" value="WD_REPEATS_2"/>
    <property type="match status" value="1"/>
</dbReference>
<feature type="repeat" description="WD" evidence="19">
    <location>
        <begin position="983"/>
        <end position="1024"/>
    </location>
</feature>
<keyword evidence="14" id="KW-0675">Receptor</keyword>
<evidence type="ECO:0000256" key="21">
    <source>
        <dbReference type="SAM" id="Phobius"/>
    </source>
</evidence>
<evidence type="ECO:0000256" key="3">
    <source>
        <dbReference type="ARBA" id="ARBA00022527"/>
    </source>
</evidence>
<dbReference type="Pfam" id="PF07714">
    <property type="entry name" value="PK_Tyr_Ser-Thr"/>
    <property type="match status" value="1"/>
</dbReference>
<dbReference type="SMART" id="SM00320">
    <property type="entry name" value="WD40"/>
    <property type="match status" value="5"/>
</dbReference>
<keyword evidence="6 21" id="KW-0812">Transmembrane</keyword>
<keyword evidence="9 20" id="KW-0547">Nucleotide-binding</keyword>
<keyword evidence="12 21" id="KW-1133">Transmembrane helix</keyword>
<comment type="caution">
    <text evidence="24">The sequence shown here is derived from an EMBL/GenBank/DDBJ whole genome shotgun (WGS) entry which is preliminary data.</text>
</comment>
<evidence type="ECO:0000256" key="11">
    <source>
        <dbReference type="ARBA" id="ARBA00022840"/>
    </source>
</evidence>
<dbReference type="PANTHER" id="PTHR14107:SF16">
    <property type="entry name" value="AT02583P"/>
    <property type="match status" value="1"/>
</dbReference>
<evidence type="ECO:0000256" key="1">
    <source>
        <dbReference type="ARBA" id="ARBA00004479"/>
    </source>
</evidence>
<dbReference type="Pfam" id="PF00400">
    <property type="entry name" value="WD40"/>
    <property type="match status" value="2"/>
</dbReference>
<dbReference type="FunFam" id="3.30.200.20:FF:000357">
    <property type="entry name" value="serine/threonine-protein kinase-like protein CCR1"/>
    <property type="match status" value="1"/>
</dbReference>
<dbReference type="InterPro" id="IPR009091">
    <property type="entry name" value="RCC1/BLIP-II"/>
</dbReference>
<gene>
    <name evidence="24" type="ORF">CTI12_AA312870</name>
</gene>
<dbReference type="InterPro" id="IPR036322">
    <property type="entry name" value="WD40_repeat_dom_sf"/>
</dbReference>
<dbReference type="SMART" id="SM00220">
    <property type="entry name" value="S_TKc"/>
    <property type="match status" value="1"/>
</dbReference>
<sequence>MGPISAVFGENDFFCAIDASGKQEVICWGKNTTTSTSSSSVFAINVPPMAALSGGYGFMCGILVNTSFAFCWDSYGSPSNLIPQVYGSVSYSHVSSGKDHVCAIRGSYYSDSEYGFVDCWDVFEVPGTNGFTSKQSDRYYSQEISAISFKKIVSGDGFTCGSLKDGGIKCWGPNAYILNVPNLSDHFLTLASGKSSVCGILETSGEIKCWGDSSFVNSSNLDPPVGRPFVSLAIGFQHFCGIRKDDHGVECWGNVNSSSIPKDSGFLSIASSDSIMCGIREEDLVLDCWFDNATSKSNIDPPLQLCSPGLCGPGSCGSGQFAFNASLLHEPDLTSLCVRKELSICSPCGFNCSNGYFPSSPCTENADRVCTSCSLCQNSSCYDVCKLKSHTHQDHRLHQLRRLMIIVGSSVSGFLLLLIFIFLFVRFFPRKGRKRKQSASRIGDKDTDAPDVVPSAVSVAPCPGLAQVFRLVELKDATNGFKEFNELGRGSYGFVYKAVLADGRHVAVKRANAATIIHTNSREFEMELEILCSVRHSNVVNLLGYCAEMGERLLVYELMPHGTLHDHLHGGFSPLNWPLRLRIAMQAAKGLEFLHTENNPPIAHRDIKSSNILLDADWCARISDFGLLRNDGDVILDMRDDVYNFGIVLLEILSGRKANDRDCTPSSIVEWAVPLIKQGKAAAIIDRFVSLPRVVVPLLKLADMAEVAVTLACLKDKPTPSSSSSSLGVGSGVRLAAKLLGGGNASRTLGFVSGNGGSKASSGTTKIGLSGISNAANGYTNTLNYDEKGTYLVFNVGDSIFISDLNSQDKDPIKSIQFSTSNPISHAFDPDAKDGHDLLIGLNCGDVYSVSLRMQLHDVGKKLVGAHHYNKDGCVNNSRCTSIAWVPNGDGTFVVAHADGNMYVYEKSKDGSSDPSFHVIKEQNEFSVSHSRNSKNPIARWHICQGSINSIAFSNDGAYIATVGRDGYLRAFDFKSEQLICGGKSYYGALLCCSWSMDGKYILTGGEDDLVQVWSMEERKIVAWGEGHSSWVSGVAFDSHWSTPNADGTGENIVYRFGSVGQDTRLLLWDLEMNEIVVPLRRAAGGSPTLSNGNQSAHWDNAASSVGILQPSPSMRDVPMITPLVVHRVENEPLSGLIFTNESILTACREGHIKVWARPSSSKTLESVSEKPLNISK</sequence>
<dbReference type="GO" id="GO:0030246">
    <property type="term" value="F:carbohydrate binding"/>
    <property type="evidence" value="ECO:0007669"/>
    <property type="project" value="UniProtKB-KW"/>
</dbReference>